<feature type="compositionally biased region" description="Basic and acidic residues" evidence="1">
    <location>
        <begin position="647"/>
        <end position="659"/>
    </location>
</feature>
<feature type="compositionally biased region" description="Basic and acidic residues" evidence="1">
    <location>
        <begin position="82"/>
        <end position="91"/>
    </location>
</feature>
<feature type="region of interest" description="Disordered" evidence="1">
    <location>
        <begin position="647"/>
        <end position="789"/>
    </location>
</feature>
<feature type="compositionally biased region" description="Polar residues" evidence="1">
    <location>
        <begin position="448"/>
        <end position="457"/>
    </location>
</feature>
<feature type="region of interest" description="Disordered" evidence="1">
    <location>
        <begin position="50"/>
        <end position="293"/>
    </location>
</feature>
<keyword evidence="3" id="KW-1185">Reference proteome</keyword>
<feature type="compositionally biased region" description="Polar residues" evidence="1">
    <location>
        <begin position="414"/>
        <end position="441"/>
    </location>
</feature>
<gene>
    <name evidence="2" type="ORF">BDV29DRAFT_110683</name>
</gene>
<reference evidence="2 3" key="1">
    <citation type="submission" date="2019-04" db="EMBL/GenBank/DDBJ databases">
        <title>Friends and foes A comparative genomics study of 23 Aspergillus species from section Flavi.</title>
        <authorList>
            <consortium name="DOE Joint Genome Institute"/>
            <person name="Kjaerbolling I."/>
            <person name="Vesth T."/>
            <person name="Frisvad J.C."/>
            <person name="Nybo J.L."/>
            <person name="Theobald S."/>
            <person name="Kildgaard S."/>
            <person name="Isbrandt T."/>
            <person name="Kuo A."/>
            <person name="Sato A."/>
            <person name="Lyhne E.K."/>
            <person name="Kogle M.E."/>
            <person name="Wiebenga A."/>
            <person name="Kun R.S."/>
            <person name="Lubbers R.J."/>
            <person name="Makela M.R."/>
            <person name="Barry K."/>
            <person name="Chovatia M."/>
            <person name="Clum A."/>
            <person name="Daum C."/>
            <person name="Haridas S."/>
            <person name="He G."/>
            <person name="LaButti K."/>
            <person name="Lipzen A."/>
            <person name="Mondo S."/>
            <person name="Riley R."/>
            <person name="Salamov A."/>
            <person name="Simmons B.A."/>
            <person name="Magnuson J.K."/>
            <person name="Henrissat B."/>
            <person name="Mortensen U.H."/>
            <person name="Larsen T.O."/>
            <person name="Devries R.P."/>
            <person name="Grigoriev I.V."/>
            <person name="Machida M."/>
            <person name="Baker S.E."/>
            <person name="Andersen M.R."/>
        </authorList>
    </citation>
    <scope>NUCLEOTIDE SEQUENCE [LARGE SCALE GENOMIC DNA]</scope>
    <source>
        <strain evidence="2 3">CBS 151.66</strain>
    </source>
</reference>
<name>A0A5N5XFN7_9EURO</name>
<feature type="compositionally biased region" description="Polar residues" evidence="1">
    <location>
        <begin position="227"/>
        <end position="237"/>
    </location>
</feature>
<dbReference type="OrthoDB" id="5365701at2759"/>
<feature type="region of interest" description="Disordered" evidence="1">
    <location>
        <begin position="319"/>
        <end position="476"/>
    </location>
</feature>
<dbReference type="AlphaFoldDB" id="A0A5N5XFN7"/>
<feature type="compositionally biased region" description="Polar residues" evidence="1">
    <location>
        <begin position="342"/>
        <end position="362"/>
    </location>
</feature>
<protein>
    <recommendedName>
        <fullName evidence="4">Involucrin repeat protein</fullName>
    </recommendedName>
</protein>
<dbReference type="Proteomes" id="UP000326565">
    <property type="component" value="Unassembled WGS sequence"/>
</dbReference>
<dbReference type="InterPro" id="IPR053268">
    <property type="entry name" value="Woronin_anchor"/>
</dbReference>
<feature type="compositionally biased region" description="Basic and acidic residues" evidence="1">
    <location>
        <begin position="198"/>
        <end position="226"/>
    </location>
</feature>
<dbReference type="EMBL" id="ML732153">
    <property type="protein sequence ID" value="KAB8078985.1"/>
    <property type="molecule type" value="Genomic_DNA"/>
</dbReference>
<feature type="compositionally biased region" description="Basic and acidic residues" evidence="1">
    <location>
        <begin position="238"/>
        <end position="257"/>
    </location>
</feature>
<feature type="compositionally biased region" description="Basic and acidic residues" evidence="1">
    <location>
        <begin position="582"/>
        <end position="594"/>
    </location>
</feature>
<feature type="compositionally biased region" description="Polar residues" evidence="1">
    <location>
        <begin position="92"/>
        <end position="101"/>
    </location>
</feature>
<evidence type="ECO:0008006" key="4">
    <source>
        <dbReference type="Google" id="ProtNLM"/>
    </source>
</evidence>
<accession>A0A5N5XFN7</accession>
<dbReference type="PANTHER" id="PTHR40641:SF2">
    <property type="entry name" value="INVOLUCRIN REPEAT PROTEIN"/>
    <property type="match status" value="1"/>
</dbReference>
<feature type="compositionally biased region" description="Pro residues" evidence="1">
    <location>
        <begin position="725"/>
        <end position="734"/>
    </location>
</feature>
<organism evidence="2 3">
    <name type="scientific">Aspergillus leporis</name>
    <dbReference type="NCBI Taxonomy" id="41062"/>
    <lineage>
        <taxon>Eukaryota</taxon>
        <taxon>Fungi</taxon>
        <taxon>Dikarya</taxon>
        <taxon>Ascomycota</taxon>
        <taxon>Pezizomycotina</taxon>
        <taxon>Eurotiomycetes</taxon>
        <taxon>Eurotiomycetidae</taxon>
        <taxon>Eurotiales</taxon>
        <taxon>Aspergillaceae</taxon>
        <taxon>Aspergillus</taxon>
        <taxon>Aspergillus subgen. Circumdati</taxon>
    </lineage>
</organism>
<feature type="compositionally biased region" description="Basic and acidic residues" evidence="1">
    <location>
        <begin position="155"/>
        <end position="177"/>
    </location>
</feature>
<dbReference type="PANTHER" id="PTHR40641">
    <property type="entry name" value="INVOLUCRIN REPEAT PROTEIN (AFU_ORTHOLOGUE AFUA_2G08060)"/>
    <property type="match status" value="1"/>
</dbReference>
<evidence type="ECO:0000256" key="1">
    <source>
        <dbReference type="SAM" id="MobiDB-lite"/>
    </source>
</evidence>
<feature type="compositionally biased region" description="Basic and acidic residues" evidence="1">
    <location>
        <begin position="331"/>
        <end position="341"/>
    </location>
</feature>
<evidence type="ECO:0000313" key="2">
    <source>
        <dbReference type="EMBL" id="KAB8078985.1"/>
    </source>
</evidence>
<sequence length="1274" mass="142725">MNSQKNPQMLPWLKSKERQLQKTALKQDPPPRLIFLLSLAVSKGRSQAIPGMDEMNLSMSTGSPSQTQNARRIPGGGQLDALQREDGKNDEVQATLTSQIPDQEDLGTAEEPAEGHSMQPDTSIPFCRSSSKREKKKTRQKAKPQAAESTELPELEGKTEFIEEAHFVTGLEPRKTEPFVLEEPEAEVPPPRASMGRNNEKRKSGEIKQPDGIESVGDHATAELSRDQCQPDTLVTERSTKHDEWPSIDWEKGRVDVVEPTPQSSPEAFAAPFEPDESDEARKTKANMGPQREYAEVYATLETTPKSAESVFEPLAESREQLDTDPALEAIPEHAMADRESSVSGGQKLLQSDSLPQNQSKVASIFPSLERGAFRRPVTTKSSQSVKDGAEDETIDRRANRQDAMQASEAPIATTDNMDSGHTANSLLTKEQPVTATTTGPSERATRNDLQAPSVSYRSAEGNRKDSEDAQDTQAETMEADLLMREIPIYAPVPLHEQPSALISSSPDAMCVDRQPSPESSCELRRSPSIRRPRNSPLPRSLEDDMPSAQSSRTPLPSIFGGPSGIDKGAISPPRTPLQPIAEHEPVDRAEKTISSETMDQGHGMPRLEMNLEHFLPRPETPIRKFTDNALARQAWPTLDQYENQDLEVRKRDTARPIERGMSAEAIRTPEKSMPILRPSSVGSIKSVHSAHSSQRLRRMDRSTSGDLRAASQAQEDDRQSSRSPQPPFQPPPSDLNIERIASSSSYDPVTDKGKRPLRAMTDVYEGWGETPNSPRSPSRPPSIRHRRSMQQLQELEARLDQLISENRLLVAARETAEDKLRSASVARRKSDHALNERGADLRDREAEVEQLKSSVDWLQKEVSRLTKENEGLIATNSSITDAHVAEVQNIRESSTRELADLRLQNQQLSNEIQERVRQEIDAALSQKNMELRRLREDLESARDKVKELQQRIAASMQDNVLVFRDEDYFDAACQKLCGHVQQWVLRFSKHSDLRRCRKLGDIQDEKIADRFENAILDGSDTDTYIADRVRRRDVFMSVVMTMVWEFIFTRYLFGMDREQRQKLKSLEKQLSEVGPRSAVHRWRATTLSLLSKRPAFSRQRQDDTEAVALEIFETLSRLLPPPSNIESQLLDSLRKVLRVAVNLSVEMRTQLAEYIMLPPLQPEYDTNGDLARQVYFNASLMNERSGETTSNEELESQQAVVRVVLFPLVVKKGNDAGEGEDEVVVCPAQVLVAHPSKDKKVTKMLSGDRMSLDGTRSIHSVAPSSTMDMSNVI</sequence>
<feature type="region of interest" description="Disordered" evidence="1">
    <location>
        <begin position="499"/>
        <end position="605"/>
    </location>
</feature>
<evidence type="ECO:0000313" key="3">
    <source>
        <dbReference type="Proteomes" id="UP000326565"/>
    </source>
</evidence>
<feature type="compositionally biased region" description="Basic residues" evidence="1">
    <location>
        <begin position="133"/>
        <end position="142"/>
    </location>
</feature>
<proteinExistence type="predicted"/>
<feature type="compositionally biased region" description="Acidic residues" evidence="1">
    <location>
        <begin position="102"/>
        <end position="112"/>
    </location>
</feature>
<feature type="compositionally biased region" description="Polar residues" evidence="1">
    <location>
        <begin position="57"/>
        <end position="70"/>
    </location>
</feature>